<evidence type="ECO:0000256" key="7">
    <source>
        <dbReference type="ARBA" id="ARBA00022989"/>
    </source>
</evidence>
<sequence>MQKNTLEVVMKWIFFICAAVSILALLAICYFIFAGSIPFLSDYGLGNFLFGSSWRPRQGDFGIAPMIVGSFYVTLLAIAIGVPAGIFTAVFMAFYCPKKLHTWLKPAVNLMAGIPSIVYGYFGLVVLVPAVRSFCQSLGISSTGMSVFTAGLVLGIMILPTIITTSESSLRAVPKSYYQASVGLGATHDRTAYRIMLPAARSGVLAAVILGIGRAVGETMAVIMVAGNQAIFPKGLFKGVRTMTTNIMLEMAYASGTHRDALIATGAVLFVVILIINGVLAIVNRKGGNH</sequence>
<feature type="transmembrane region" description="Helical" evidence="9">
    <location>
        <begin position="143"/>
        <end position="163"/>
    </location>
</feature>
<evidence type="ECO:0000256" key="1">
    <source>
        <dbReference type="ARBA" id="ARBA00004651"/>
    </source>
</evidence>
<feature type="domain" description="ABC transmembrane type-1" evidence="11">
    <location>
        <begin position="67"/>
        <end position="280"/>
    </location>
</feature>
<evidence type="ECO:0000313" key="13">
    <source>
        <dbReference type="EMBL" id="QPS01489.1"/>
    </source>
</evidence>
<comment type="similarity">
    <text evidence="2 10">Belongs to the binding-protein-dependent transport system permease family. CysTW subfamily.</text>
</comment>
<dbReference type="KEGG" id="aun:AWM73_01075"/>
<keyword evidence="5 10" id="KW-0592">Phosphate transport</keyword>
<keyword evidence="8 9" id="KW-0472">Membrane</keyword>
<dbReference type="Pfam" id="PF00528">
    <property type="entry name" value="BPD_transp_1"/>
    <property type="match status" value="1"/>
</dbReference>
<dbReference type="GeneID" id="35767061"/>
<reference evidence="12" key="2">
    <citation type="submission" date="2022-09" db="EMBL/GenBank/DDBJ databases">
        <title>Aerococcus urinae taxonomy study.</title>
        <authorList>
            <person name="Christensen J."/>
            <person name="Senneby E."/>
        </authorList>
    </citation>
    <scope>NUCLEOTIDE SEQUENCE</scope>
    <source>
        <strain evidence="12">NLD-066-U95</strain>
    </source>
</reference>
<accession>A0A0X8FDE6</accession>
<dbReference type="InterPro" id="IPR051124">
    <property type="entry name" value="Phosphate_Transport_Permease"/>
</dbReference>
<feature type="transmembrane region" description="Helical" evidence="9">
    <location>
        <begin position="261"/>
        <end position="283"/>
    </location>
</feature>
<dbReference type="PANTHER" id="PTHR30425">
    <property type="entry name" value="PHOSPHATE TRANSPORT SYSTEM PERMEASE PROTEIN PST"/>
    <property type="match status" value="1"/>
</dbReference>
<dbReference type="GO" id="GO:0005315">
    <property type="term" value="F:phosphate transmembrane transporter activity"/>
    <property type="evidence" value="ECO:0007669"/>
    <property type="project" value="InterPro"/>
</dbReference>
<dbReference type="RefSeq" id="WP_060777684.1">
    <property type="nucleotide sequence ID" value="NZ_CAJHLF010000001.1"/>
</dbReference>
<name>A0A0X8FDE6_9LACT</name>
<keyword evidence="15" id="KW-1185">Reference proteome</keyword>
<organism evidence="13 14">
    <name type="scientific">Aerococcus urinae</name>
    <dbReference type="NCBI Taxonomy" id="1376"/>
    <lineage>
        <taxon>Bacteria</taxon>
        <taxon>Bacillati</taxon>
        <taxon>Bacillota</taxon>
        <taxon>Bacilli</taxon>
        <taxon>Lactobacillales</taxon>
        <taxon>Aerococcaceae</taxon>
        <taxon>Aerococcus</taxon>
    </lineage>
</organism>
<dbReference type="Proteomes" id="UP000594771">
    <property type="component" value="Chromosome"/>
</dbReference>
<feature type="transmembrane region" description="Helical" evidence="9">
    <location>
        <begin position="71"/>
        <end position="95"/>
    </location>
</feature>
<keyword evidence="7 9" id="KW-1133">Transmembrane helix</keyword>
<protein>
    <recommendedName>
        <fullName evidence="10">Phosphate transport system permease protein</fullName>
    </recommendedName>
</protein>
<dbReference type="Proteomes" id="UP001069145">
    <property type="component" value="Unassembled WGS sequence"/>
</dbReference>
<evidence type="ECO:0000256" key="9">
    <source>
        <dbReference type="RuleBase" id="RU363032"/>
    </source>
</evidence>
<dbReference type="InterPro" id="IPR000515">
    <property type="entry name" value="MetI-like"/>
</dbReference>
<evidence type="ECO:0000256" key="2">
    <source>
        <dbReference type="ARBA" id="ARBA00007069"/>
    </source>
</evidence>
<proteinExistence type="inferred from homology"/>
<gene>
    <name evidence="13" type="primary">pstC</name>
    <name evidence="13" type="ORF">I6G68_08980</name>
    <name evidence="12" type="ORF">ODY43_04685</name>
</gene>
<evidence type="ECO:0000256" key="5">
    <source>
        <dbReference type="ARBA" id="ARBA00022592"/>
    </source>
</evidence>
<evidence type="ECO:0000256" key="8">
    <source>
        <dbReference type="ARBA" id="ARBA00023136"/>
    </source>
</evidence>
<dbReference type="SUPFAM" id="SSF161098">
    <property type="entry name" value="MetI-like"/>
    <property type="match status" value="1"/>
</dbReference>
<evidence type="ECO:0000256" key="4">
    <source>
        <dbReference type="ARBA" id="ARBA00022475"/>
    </source>
</evidence>
<evidence type="ECO:0000256" key="10">
    <source>
        <dbReference type="RuleBase" id="RU363054"/>
    </source>
</evidence>
<keyword evidence="4 10" id="KW-1003">Cell membrane</keyword>
<evidence type="ECO:0000313" key="12">
    <source>
        <dbReference type="EMBL" id="MCY3053283.1"/>
    </source>
</evidence>
<feature type="transmembrane region" description="Helical" evidence="9">
    <location>
        <begin position="12"/>
        <end position="33"/>
    </location>
</feature>
<dbReference type="OrthoDB" id="9785113at2"/>
<dbReference type="PROSITE" id="PS50928">
    <property type="entry name" value="ABC_TM1"/>
    <property type="match status" value="1"/>
</dbReference>
<reference evidence="13 14" key="1">
    <citation type="submission" date="2020-12" db="EMBL/GenBank/DDBJ databases">
        <title>FDA dAtabase for Regulatory Grade micrObial Sequences (FDA-ARGOS): Supporting development and validation of Infectious Disease Dx tests.</title>
        <authorList>
            <person name="Sproer C."/>
            <person name="Gronow S."/>
            <person name="Severitt S."/>
            <person name="Schroder I."/>
            <person name="Tallon L."/>
            <person name="Sadzewicz L."/>
            <person name="Zhao X."/>
            <person name="Boylan J."/>
            <person name="Ott S."/>
            <person name="Bowen H."/>
            <person name="Vavikolanu K."/>
            <person name="Mehta A."/>
            <person name="Aluvathingal J."/>
            <person name="Nadendla S."/>
            <person name="Lowell S."/>
            <person name="Myers T."/>
            <person name="Yan Y."/>
            <person name="Sichtig H."/>
        </authorList>
    </citation>
    <scope>NUCLEOTIDE SEQUENCE [LARGE SCALE GENOMIC DNA]</scope>
    <source>
        <strain evidence="13 14">FDAARGOS_911</strain>
    </source>
</reference>
<dbReference type="GO" id="GO:0006817">
    <property type="term" value="P:phosphate ion transport"/>
    <property type="evidence" value="ECO:0007669"/>
    <property type="project" value="UniProtKB-KW"/>
</dbReference>
<dbReference type="CDD" id="cd06261">
    <property type="entry name" value="TM_PBP2"/>
    <property type="match status" value="1"/>
</dbReference>
<dbReference type="PANTHER" id="PTHR30425:SF1">
    <property type="entry name" value="PHOSPHATE TRANSPORT SYSTEM PERMEASE PROTEIN PSTC"/>
    <property type="match status" value="1"/>
</dbReference>
<evidence type="ECO:0000313" key="15">
    <source>
        <dbReference type="Proteomes" id="UP001069145"/>
    </source>
</evidence>
<evidence type="ECO:0000259" key="11">
    <source>
        <dbReference type="PROSITE" id="PS50928"/>
    </source>
</evidence>
<evidence type="ECO:0000313" key="14">
    <source>
        <dbReference type="Proteomes" id="UP000594771"/>
    </source>
</evidence>
<dbReference type="InterPro" id="IPR011864">
    <property type="entry name" value="Phosphate_PstC"/>
</dbReference>
<dbReference type="EMBL" id="CP065662">
    <property type="protein sequence ID" value="QPS01489.1"/>
    <property type="molecule type" value="Genomic_DNA"/>
</dbReference>
<dbReference type="EMBL" id="JAOTML010000004">
    <property type="protein sequence ID" value="MCY3053283.1"/>
    <property type="molecule type" value="Genomic_DNA"/>
</dbReference>
<feature type="transmembrane region" description="Helical" evidence="9">
    <location>
        <begin position="204"/>
        <end position="226"/>
    </location>
</feature>
<evidence type="ECO:0000256" key="6">
    <source>
        <dbReference type="ARBA" id="ARBA00022692"/>
    </source>
</evidence>
<feature type="transmembrane region" description="Helical" evidence="9">
    <location>
        <begin position="107"/>
        <end position="131"/>
    </location>
</feature>
<dbReference type="InterPro" id="IPR035906">
    <property type="entry name" value="MetI-like_sf"/>
</dbReference>
<keyword evidence="6 9" id="KW-0812">Transmembrane</keyword>
<comment type="subcellular location">
    <subcellularLocation>
        <location evidence="1 9">Cell membrane</location>
        <topology evidence="1 9">Multi-pass membrane protein</topology>
    </subcellularLocation>
</comment>
<comment type="function">
    <text evidence="10">Part of the binding-protein-dependent transport system for phosphate; probably responsible for the translocation of the substrate across the membrane.</text>
</comment>
<keyword evidence="3 9" id="KW-0813">Transport</keyword>
<dbReference type="GO" id="GO:0005886">
    <property type="term" value="C:plasma membrane"/>
    <property type="evidence" value="ECO:0007669"/>
    <property type="project" value="UniProtKB-SubCell"/>
</dbReference>
<dbReference type="Gene3D" id="1.10.3720.10">
    <property type="entry name" value="MetI-like"/>
    <property type="match status" value="1"/>
</dbReference>
<dbReference type="AlphaFoldDB" id="A0A0X8FDE6"/>
<dbReference type="NCBIfam" id="TIGR02138">
    <property type="entry name" value="phosphate_pstC"/>
    <property type="match status" value="1"/>
</dbReference>
<evidence type="ECO:0000256" key="3">
    <source>
        <dbReference type="ARBA" id="ARBA00022448"/>
    </source>
</evidence>